<evidence type="ECO:0000313" key="3">
    <source>
        <dbReference type="Proteomes" id="UP001569904"/>
    </source>
</evidence>
<dbReference type="InterPro" id="IPR007627">
    <property type="entry name" value="RNA_pol_sigma70_r2"/>
</dbReference>
<sequence length="83" mass="9402">MRERPDYAAYVTERSPRLLRTAYLLCRDGGQAEDLLQTALVKAWRAWRRIGNDPDPYVYRILVNTHAPPSSSSGGSPATGRRR</sequence>
<proteinExistence type="predicted"/>
<protein>
    <submittedName>
        <fullName evidence="2">Sigma factor</fullName>
    </submittedName>
</protein>
<keyword evidence="3" id="KW-1185">Reference proteome</keyword>
<comment type="caution">
    <text evidence="2">The sequence shown here is derived from an EMBL/GenBank/DDBJ whole genome shotgun (WGS) entry which is preliminary data.</text>
</comment>
<dbReference type="Gene3D" id="1.10.1740.10">
    <property type="match status" value="1"/>
</dbReference>
<dbReference type="RefSeq" id="WP_371945835.1">
    <property type="nucleotide sequence ID" value="NZ_JAXCEH010000035.1"/>
</dbReference>
<name>A0ABV4R7H6_9ACTN</name>
<evidence type="ECO:0000313" key="2">
    <source>
        <dbReference type="EMBL" id="MFA1558819.1"/>
    </source>
</evidence>
<organism evidence="2 3">
    <name type="scientific">Actinomadura chokoriensis</name>
    <dbReference type="NCBI Taxonomy" id="454156"/>
    <lineage>
        <taxon>Bacteria</taxon>
        <taxon>Bacillati</taxon>
        <taxon>Actinomycetota</taxon>
        <taxon>Actinomycetes</taxon>
        <taxon>Streptosporangiales</taxon>
        <taxon>Thermomonosporaceae</taxon>
        <taxon>Actinomadura</taxon>
    </lineage>
</organism>
<feature type="domain" description="RNA polymerase sigma-70 region 2" evidence="1">
    <location>
        <begin position="12"/>
        <end position="65"/>
    </location>
</feature>
<dbReference type="Pfam" id="PF04542">
    <property type="entry name" value="Sigma70_r2"/>
    <property type="match status" value="1"/>
</dbReference>
<dbReference type="Proteomes" id="UP001569904">
    <property type="component" value="Unassembled WGS sequence"/>
</dbReference>
<gene>
    <name evidence="2" type="ORF">SM436_34445</name>
</gene>
<evidence type="ECO:0000259" key="1">
    <source>
        <dbReference type="Pfam" id="PF04542"/>
    </source>
</evidence>
<reference evidence="2 3" key="1">
    <citation type="submission" date="2023-11" db="EMBL/GenBank/DDBJ databases">
        <title>Actinomadura monticuli sp. nov., isolated from volcanic ash.</title>
        <authorList>
            <person name="Lee S.D."/>
            <person name="Yang H."/>
            <person name="Kim I.S."/>
        </authorList>
    </citation>
    <scope>NUCLEOTIDE SEQUENCE [LARGE SCALE GENOMIC DNA]</scope>
    <source>
        <strain evidence="2 3">DSM 45346</strain>
    </source>
</reference>
<dbReference type="SUPFAM" id="SSF88946">
    <property type="entry name" value="Sigma2 domain of RNA polymerase sigma factors"/>
    <property type="match status" value="1"/>
</dbReference>
<dbReference type="EMBL" id="JAXCEH010000035">
    <property type="protein sequence ID" value="MFA1558819.1"/>
    <property type="molecule type" value="Genomic_DNA"/>
</dbReference>
<dbReference type="InterPro" id="IPR013325">
    <property type="entry name" value="RNA_pol_sigma_r2"/>
</dbReference>
<accession>A0ABV4R7H6</accession>